<dbReference type="PANTHER" id="PTHR33266">
    <property type="entry name" value="CHROMOSOME 15, WHOLE GENOME SHOTGUN SEQUENCE"/>
    <property type="match status" value="1"/>
</dbReference>
<evidence type="ECO:0000313" key="1">
    <source>
        <dbReference type="EMBL" id="PLW25125.1"/>
    </source>
</evidence>
<comment type="caution">
    <text evidence="1">The sequence shown here is derived from an EMBL/GenBank/DDBJ whole genome shotgun (WGS) entry which is preliminary data.</text>
</comment>
<dbReference type="AlphaFoldDB" id="A0A2N5TI05"/>
<organism evidence="1 2">
    <name type="scientific">Puccinia coronata f. sp. avenae</name>
    <dbReference type="NCBI Taxonomy" id="200324"/>
    <lineage>
        <taxon>Eukaryota</taxon>
        <taxon>Fungi</taxon>
        <taxon>Dikarya</taxon>
        <taxon>Basidiomycota</taxon>
        <taxon>Pucciniomycotina</taxon>
        <taxon>Pucciniomycetes</taxon>
        <taxon>Pucciniales</taxon>
        <taxon>Pucciniaceae</taxon>
        <taxon>Puccinia</taxon>
    </lineage>
</organism>
<proteinExistence type="predicted"/>
<gene>
    <name evidence="1" type="ORF">PCANC_28428</name>
</gene>
<reference evidence="1 2" key="1">
    <citation type="submission" date="2017-11" db="EMBL/GenBank/DDBJ databases">
        <title>De novo assembly and phasing of dikaryotic genomes from two isolates of Puccinia coronata f. sp. avenae, the causal agent of oat crown rust.</title>
        <authorList>
            <person name="Miller M.E."/>
            <person name="Zhang Y."/>
            <person name="Omidvar V."/>
            <person name="Sperschneider J."/>
            <person name="Schwessinger B."/>
            <person name="Raley C."/>
            <person name="Palmer J.M."/>
            <person name="Garnica D."/>
            <person name="Upadhyaya N."/>
            <person name="Rathjen J."/>
            <person name="Taylor J.M."/>
            <person name="Park R.F."/>
            <person name="Dodds P.N."/>
            <person name="Hirsch C.D."/>
            <person name="Kianian S.F."/>
            <person name="Figueroa M."/>
        </authorList>
    </citation>
    <scope>NUCLEOTIDE SEQUENCE [LARGE SCALE GENOMIC DNA]</scope>
    <source>
        <strain evidence="1">12NC29</strain>
    </source>
</reference>
<dbReference type="OrthoDB" id="2367476at2759"/>
<name>A0A2N5TI05_9BASI</name>
<dbReference type="PANTHER" id="PTHR33266:SF1">
    <property type="entry name" value="F-BOX DOMAIN-CONTAINING PROTEIN"/>
    <property type="match status" value="1"/>
</dbReference>
<protein>
    <submittedName>
        <fullName evidence="1">Uncharacterized protein</fullName>
    </submittedName>
</protein>
<sequence length="250" mass="27552">MKELRDTPEWNKSADRLTNLPRLAANRVDTHIPCTTIAKRANQAGKLKILLAIDEPSFLLDYQDPQRNMSYFCVFRQVLSKIPARRGFFSVFSNTTSKVVNLSPALDNDSSARQAGQGHKLFPPISCNKGVPSYIAILDTTNIAKAKLLVRSATPSVDELTSRHVFALLGSIIQTRLHLKSSIHLDLVLNHAAHCMFIDPDQEFVTSSYPSQFVYAAAASTFLSESEAHWIKLISVLASAVQNGLVADGD</sequence>
<dbReference type="EMBL" id="PGCJ01000647">
    <property type="protein sequence ID" value="PLW25125.1"/>
    <property type="molecule type" value="Genomic_DNA"/>
</dbReference>
<evidence type="ECO:0000313" key="2">
    <source>
        <dbReference type="Proteomes" id="UP000235388"/>
    </source>
</evidence>
<dbReference type="Proteomes" id="UP000235388">
    <property type="component" value="Unassembled WGS sequence"/>
</dbReference>
<keyword evidence="2" id="KW-1185">Reference proteome</keyword>
<accession>A0A2N5TI05</accession>
<dbReference type="STRING" id="200324.A0A2N5TI05"/>